<organism evidence="1 2">
    <name type="scientific">Datura stramonium</name>
    <name type="common">Jimsonweed</name>
    <name type="synonym">Common thornapple</name>
    <dbReference type="NCBI Taxonomy" id="4076"/>
    <lineage>
        <taxon>Eukaryota</taxon>
        <taxon>Viridiplantae</taxon>
        <taxon>Streptophyta</taxon>
        <taxon>Embryophyta</taxon>
        <taxon>Tracheophyta</taxon>
        <taxon>Spermatophyta</taxon>
        <taxon>Magnoliopsida</taxon>
        <taxon>eudicotyledons</taxon>
        <taxon>Gunneridae</taxon>
        <taxon>Pentapetalae</taxon>
        <taxon>asterids</taxon>
        <taxon>lamiids</taxon>
        <taxon>Solanales</taxon>
        <taxon>Solanaceae</taxon>
        <taxon>Solanoideae</taxon>
        <taxon>Datureae</taxon>
        <taxon>Datura</taxon>
    </lineage>
</organism>
<reference evidence="1 2" key="1">
    <citation type="journal article" date="2021" name="BMC Genomics">
        <title>Datura genome reveals duplications of psychoactive alkaloid biosynthetic genes and high mutation rate following tissue culture.</title>
        <authorList>
            <person name="Rajewski A."/>
            <person name="Carter-House D."/>
            <person name="Stajich J."/>
            <person name="Litt A."/>
        </authorList>
    </citation>
    <scope>NUCLEOTIDE SEQUENCE [LARGE SCALE GENOMIC DNA]</scope>
    <source>
        <strain evidence="1">AR-01</strain>
    </source>
</reference>
<evidence type="ECO:0000313" key="1">
    <source>
        <dbReference type="EMBL" id="MCE5166200.1"/>
    </source>
</evidence>
<gene>
    <name evidence="1" type="ORF">HAX54_015725</name>
</gene>
<dbReference type="Proteomes" id="UP000823775">
    <property type="component" value="Unassembled WGS sequence"/>
</dbReference>
<feature type="non-terminal residue" evidence="1">
    <location>
        <position position="1"/>
    </location>
</feature>
<proteinExistence type="predicted"/>
<name>A0ABS8Y6H7_DATST</name>
<comment type="caution">
    <text evidence="1">The sequence shown here is derived from an EMBL/GenBank/DDBJ whole genome shotgun (WGS) entry which is preliminary data.</text>
</comment>
<protein>
    <submittedName>
        <fullName evidence="1">Uncharacterized protein</fullName>
    </submittedName>
</protein>
<evidence type="ECO:0000313" key="2">
    <source>
        <dbReference type="Proteomes" id="UP000823775"/>
    </source>
</evidence>
<sequence length="131" mass="14858">DVYFPTFNANQMESMVPSLHHLDLETIPDFSYWGSSFSITTFKYWTFYCSSTSLLFDHHVVSAALLEKLQKLQVFRVNLGPSNEKMKEGMIPVEESSPEKNVLAQLQRVLGASTSHSDVEMGFKAKSKFAK</sequence>
<keyword evidence="2" id="KW-1185">Reference proteome</keyword>
<dbReference type="EMBL" id="JACEIK010020053">
    <property type="protein sequence ID" value="MCE5166200.1"/>
    <property type="molecule type" value="Genomic_DNA"/>
</dbReference>
<accession>A0ABS8Y6H7</accession>